<evidence type="ECO:0000259" key="7">
    <source>
        <dbReference type="Pfam" id="PF00707"/>
    </source>
</evidence>
<dbReference type="Proteomes" id="UP000598633">
    <property type="component" value="Unassembled WGS sequence"/>
</dbReference>
<dbReference type="HAMAP" id="MF_00080">
    <property type="entry name" value="IF_3"/>
    <property type="match status" value="1"/>
</dbReference>
<dbReference type="InterPro" id="IPR019814">
    <property type="entry name" value="Translation_initiation_fac_3_N"/>
</dbReference>
<dbReference type="GO" id="GO:0032790">
    <property type="term" value="P:ribosome disassembly"/>
    <property type="evidence" value="ECO:0007669"/>
    <property type="project" value="TreeGrafter"/>
</dbReference>
<dbReference type="AlphaFoldDB" id="A0A8J6XWH6"/>
<dbReference type="GO" id="GO:0016020">
    <property type="term" value="C:membrane"/>
    <property type="evidence" value="ECO:0007669"/>
    <property type="project" value="TreeGrafter"/>
</dbReference>
<dbReference type="SUPFAM" id="SSF54364">
    <property type="entry name" value="Translation initiation factor IF3, N-terminal domain"/>
    <property type="match status" value="1"/>
</dbReference>
<keyword evidence="4" id="KW-0963">Cytoplasm</keyword>
<dbReference type="EMBL" id="JACXWA010000032">
    <property type="protein sequence ID" value="MBD3870117.1"/>
    <property type="molecule type" value="Genomic_DNA"/>
</dbReference>
<feature type="domain" description="Translation initiation factor 3 C-terminal" evidence="7">
    <location>
        <begin position="93"/>
        <end position="178"/>
    </location>
</feature>
<dbReference type="FunFam" id="3.10.20.80:FF:000001">
    <property type="entry name" value="Translation initiation factor IF-3"/>
    <property type="match status" value="1"/>
</dbReference>
<dbReference type="NCBIfam" id="TIGR00168">
    <property type="entry name" value="infC"/>
    <property type="match status" value="1"/>
</dbReference>
<accession>A0A8J6XWH6</accession>
<proteinExistence type="inferred from homology"/>
<sequence length="191" mass="22355">MRKFAFRDDPDAPQVRINERIRLSPVRLVDDEGNQVGVVPVDEALALAREKGLDLVEVAATSRPIVCKIMDYGRFRYEQEKKAREAKKQQHQVDVKEVKYRPNINIHDFETKTRRARKFLEQGKHVKVTIMFRMREMRRPENGFDLLKRVGEYLEDVAIIERMPTRLEGRDLTMVMRPSKKAQPAPPKADD</sequence>
<reference evidence="9 10" key="1">
    <citation type="submission" date="2020-08" db="EMBL/GenBank/DDBJ databases">
        <title>Acidobacteriota in marine sediments use diverse sulfur dissimilation pathways.</title>
        <authorList>
            <person name="Wasmund K."/>
        </authorList>
    </citation>
    <scope>NUCLEOTIDE SEQUENCE [LARGE SCALE GENOMIC DNA]</scope>
    <source>
        <strain evidence="9">MAG AM3-A</strain>
    </source>
</reference>
<evidence type="ECO:0000259" key="8">
    <source>
        <dbReference type="Pfam" id="PF05198"/>
    </source>
</evidence>
<keyword evidence="3 4" id="KW-0648">Protein biosynthesis</keyword>
<dbReference type="Pfam" id="PF00707">
    <property type="entry name" value="IF3_C"/>
    <property type="match status" value="1"/>
</dbReference>
<protein>
    <recommendedName>
        <fullName evidence="4 5">Translation initiation factor IF-3</fullName>
    </recommendedName>
</protein>
<evidence type="ECO:0000256" key="5">
    <source>
        <dbReference type="NCBIfam" id="TIGR00168"/>
    </source>
</evidence>
<evidence type="ECO:0000256" key="4">
    <source>
        <dbReference type="HAMAP-Rule" id="MF_00080"/>
    </source>
</evidence>
<comment type="function">
    <text evidence="4 6">IF-3 binds to the 30S ribosomal subunit and shifts the equilibrium between 70S ribosomes and their 50S and 30S subunits in favor of the free subunits, thus enhancing the availability of 30S subunits on which protein synthesis initiation begins.</text>
</comment>
<dbReference type="SUPFAM" id="SSF55200">
    <property type="entry name" value="Translation initiation factor IF3, C-terminal domain"/>
    <property type="match status" value="1"/>
</dbReference>
<dbReference type="PANTHER" id="PTHR10938">
    <property type="entry name" value="TRANSLATION INITIATION FACTOR IF-3"/>
    <property type="match status" value="1"/>
</dbReference>
<feature type="domain" description="Translation initiation factor 3 N-terminal" evidence="8">
    <location>
        <begin position="17"/>
        <end position="86"/>
    </location>
</feature>
<evidence type="ECO:0000256" key="6">
    <source>
        <dbReference type="RuleBase" id="RU000646"/>
    </source>
</evidence>
<dbReference type="Pfam" id="PF05198">
    <property type="entry name" value="IF3_N"/>
    <property type="match status" value="1"/>
</dbReference>
<name>A0A8J6XWH6_9BACT</name>
<dbReference type="GO" id="GO:0003743">
    <property type="term" value="F:translation initiation factor activity"/>
    <property type="evidence" value="ECO:0007669"/>
    <property type="project" value="UniProtKB-UniRule"/>
</dbReference>
<dbReference type="Gene3D" id="3.10.20.80">
    <property type="entry name" value="Translation initiation factor 3 (IF-3), N-terminal domain"/>
    <property type="match status" value="1"/>
</dbReference>
<evidence type="ECO:0000256" key="1">
    <source>
        <dbReference type="ARBA" id="ARBA00005439"/>
    </source>
</evidence>
<dbReference type="GO" id="GO:0043022">
    <property type="term" value="F:ribosome binding"/>
    <property type="evidence" value="ECO:0007669"/>
    <property type="project" value="UniProtKB-ARBA"/>
</dbReference>
<dbReference type="PROSITE" id="PS00938">
    <property type="entry name" value="IF3"/>
    <property type="match status" value="1"/>
</dbReference>
<dbReference type="InterPro" id="IPR019813">
    <property type="entry name" value="Translation_initiation_fac3_CS"/>
</dbReference>
<dbReference type="InterPro" id="IPR001288">
    <property type="entry name" value="Translation_initiation_fac_3"/>
</dbReference>
<dbReference type="PANTHER" id="PTHR10938:SF0">
    <property type="entry name" value="TRANSLATION INITIATION FACTOR IF-3, MITOCHONDRIAL"/>
    <property type="match status" value="1"/>
</dbReference>
<comment type="subcellular location">
    <subcellularLocation>
        <location evidence="4 6">Cytoplasm</location>
    </subcellularLocation>
</comment>
<comment type="similarity">
    <text evidence="1 4 6">Belongs to the IF-3 family.</text>
</comment>
<evidence type="ECO:0000313" key="10">
    <source>
        <dbReference type="Proteomes" id="UP000598633"/>
    </source>
</evidence>
<dbReference type="InterPro" id="IPR019815">
    <property type="entry name" value="Translation_initiation_fac_3_C"/>
</dbReference>
<dbReference type="GO" id="GO:0005829">
    <property type="term" value="C:cytosol"/>
    <property type="evidence" value="ECO:0007669"/>
    <property type="project" value="TreeGrafter"/>
</dbReference>
<organism evidence="9 10">
    <name type="scientific">Candidatus Sulfomarinibacter kjeldsenii</name>
    <dbReference type="NCBI Taxonomy" id="2885994"/>
    <lineage>
        <taxon>Bacteria</taxon>
        <taxon>Pseudomonadati</taxon>
        <taxon>Acidobacteriota</taxon>
        <taxon>Thermoanaerobaculia</taxon>
        <taxon>Thermoanaerobaculales</taxon>
        <taxon>Candidatus Sulfomarinibacteraceae</taxon>
        <taxon>Candidatus Sulfomarinibacter</taxon>
    </lineage>
</organism>
<dbReference type="Gene3D" id="3.30.110.10">
    <property type="entry name" value="Translation initiation factor 3 (IF-3), C-terminal domain"/>
    <property type="match status" value="1"/>
</dbReference>
<comment type="subunit">
    <text evidence="4 6">Monomer.</text>
</comment>
<comment type="caution">
    <text evidence="9">The sequence shown here is derived from an EMBL/GenBank/DDBJ whole genome shotgun (WGS) entry which is preliminary data.</text>
</comment>
<evidence type="ECO:0000256" key="2">
    <source>
        <dbReference type="ARBA" id="ARBA00022540"/>
    </source>
</evidence>
<dbReference type="FunFam" id="3.30.110.10:FF:000001">
    <property type="entry name" value="Translation initiation factor IF-3"/>
    <property type="match status" value="1"/>
</dbReference>
<gene>
    <name evidence="4" type="primary">infC</name>
    <name evidence="9" type="ORF">IFJ97_02010</name>
</gene>
<evidence type="ECO:0000313" key="9">
    <source>
        <dbReference type="EMBL" id="MBD3870117.1"/>
    </source>
</evidence>
<evidence type="ECO:0000256" key="3">
    <source>
        <dbReference type="ARBA" id="ARBA00022917"/>
    </source>
</evidence>
<dbReference type="InterPro" id="IPR036787">
    <property type="entry name" value="T_IF-3_N_sf"/>
</dbReference>
<keyword evidence="2 4" id="KW-0396">Initiation factor</keyword>
<dbReference type="InterPro" id="IPR036788">
    <property type="entry name" value="T_IF-3_C_sf"/>
</dbReference>